<evidence type="ECO:0000256" key="2">
    <source>
        <dbReference type="ARBA" id="ARBA00022670"/>
    </source>
</evidence>
<dbReference type="InterPro" id="IPR000064">
    <property type="entry name" value="NLP_P60_dom"/>
</dbReference>
<proteinExistence type="inferred from homology"/>
<evidence type="ECO:0000256" key="5">
    <source>
        <dbReference type="ARBA" id="ARBA00022807"/>
    </source>
</evidence>
<evidence type="ECO:0000313" key="8">
    <source>
        <dbReference type="EMBL" id="UXP32293.1"/>
    </source>
</evidence>
<evidence type="ECO:0000313" key="9">
    <source>
        <dbReference type="Proteomes" id="UP001065174"/>
    </source>
</evidence>
<dbReference type="PANTHER" id="PTHR47360">
    <property type="entry name" value="MUREIN DD-ENDOPEPTIDASE MEPS/MUREIN LD-CARBOXYPEPTIDASE"/>
    <property type="match status" value="1"/>
</dbReference>
<evidence type="ECO:0000256" key="4">
    <source>
        <dbReference type="ARBA" id="ARBA00022801"/>
    </source>
</evidence>
<feature type="signal peptide" evidence="6">
    <location>
        <begin position="1"/>
        <end position="21"/>
    </location>
</feature>
<evidence type="ECO:0000256" key="1">
    <source>
        <dbReference type="ARBA" id="ARBA00007074"/>
    </source>
</evidence>
<evidence type="ECO:0000256" key="6">
    <source>
        <dbReference type="SAM" id="SignalP"/>
    </source>
</evidence>
<dbReference type="Pfam" id="PF00877">
    <property type="entry name" value="NLPC_P60"/>
    <property type="match status" value="1"/>
</dbReference>
<dbReference type="PANTHER" id="PTHR47360:SF1">
    <property type="entry name" value="ENDOPEPTIDASE NLPC-RELATED"/>
    <property type="match status" value="1"/>
</dbReference>
<feature type="chain" id="PRO_5046722259" evidence="6">
    <location>
        <begin position="22"/>
        <end position="158"/>
    </location>
</feature>
<dbReference type="EMBL" id="CP106679">
    <property type="protein sequence ID" value="UXP32293.1"/>
    <property type="molecule type" value="Genomic_DNA"/>
</dbReference>
<name>A0ABY6CSE1_9BACT</name>
<sequence length="158" mass="17811">MNKYLLTLLGLLVLFSTTTQAQSKKKKKKLQEVNLVITTAQSYLGTPYQYGGTSSRGIDCSSLIQNSYSQAGYTVPRTSKDQSKYGKKVSLNRVKPGDVVFFKFKKKGDKWLHSGLITSTDSDKVYFIHASSSKGVVQSDLYADYYKSRIRTIRRVIK</sequence>
<dbReference type="InterPro" id="IPR038765">
    <property type="entry name" value="Papain-like_cys_pep_sf"/>
</dbReference>
<keyword evidence="3 6" id="KW-0732">Signal</keyword>
<dbReference type="Gene3D" id="3.90.1720.10">
    <property type="entry name" value="endopeptidase domain like (from Nostoc punctiforme)"/>
    <property type="match status" value="1"/>
</dbReference>
<dbReference type="SUPFAM" id="SSF54001">
    <property type="entry name" value="Cysteine proteinases"/>
    <property type="match status" value="1"/>
</dbReference>
<keyword evidence="4" id="KW-0378">Hydrolase</keyword>
<protein>
    <submittedName>
        <fullName evidence="8">C40 family peptidase</fullName>
    </submittedName>
</protein>
<evidence type="ECO:0000256" key="3">
    <source>
        <dbReference type="ARBA" id="ARBA00022729"/>
    </source>
</evidence>
<comment type="similarity">
    <text evidence="1">Belongs to the peptidase C40 family.</text>
</comment>
<gene>
    <name evidence="8" type="ORF">N6H18_18300</name>
</gene>
<dbReference type="Proteomes" id="UP001065174">
    <property type="component" value="Chromosome"/>
</dbReference>
<accession>A0ABY6CSE1</accession>
<feature type="domain" description="NlpC/P60" evidence="7">
    <location>
        <begin position="30"/>
        <end position="157"/>
    </location>
</feature>
<dbReference type="InterPro" id="IPR052062">
    <property type="entry name" value="Murein_DD/LD_carboxypeptidase"/>
</dbReference>
<dbReference type="PROSITE" id="PS51935">
    <property type="entry name" value="NLPC_P60"/>
    <property type="match status" value="1"/>
</dbReference>
<keyword evidence="9" id="KW-1185">Reference proteome</keyword>
<keyword evidence="2" id="KW-0645">Protease</keyword>
<organism evidence="8 9">
    <name type="scientific">Reichenbachiella agarivorans</name>
    <dbReference type="NCBI Taxonomy" id="2979464"/>
    <lineage>
        <taxon>Bacteria</taxon>
        <taxon>Pseudomonadati</taxon>
        <taxon>Bacteroidota</taxon>
        <taxon>Cytophagia</taxon>
        <taxon>Cytophagales</taxon>
        <taxon>Reichenbachiellaceae</taxon>
        <taxon>Reichenbachiella</taxon>
    </lineage>
</organism>
<evidence type="ECO:0000259" key="7">
    <source>
        <dbReference type="PROSITE" id="PS51935"/>
    </source>
</evidence>
<reference evidence="8" key="1">
    <citation type="submission" date="2022-09" db="EMBL/GenBank/DDBJ databases">
        <title>Comparative genomics and taxonomic characterization of three novel marine species of genus Reichenbachiella exhibiting antioxidant and polysaccharide degradation activities.</title>
        <authorList>
            <person name="Muhammad N."/>
            <person name="Lee Y.-J."/>
            <person name="Ko J."/>
            <person name="Kim S.-G."/>
        </authorList>
    </citation>
    <scope>NUCLEOTIDE SEQUENCE</scope>
    <source>
        <strain evidence="8">BKB1-1</strain>
    </source>
</reference>
<dbReference type="RefSeq" id="WP_262309729.1">
    <property type="nucleotide sequence ID" value="NZ_CP106679.1"/>
</dbReference>
<keyword evidence="5" id="KW-0788">Thiol protease</keyword>